<organism evidence="1 2">
    <name type="scientific">Lactobacillus helveticus</name>
    <name type="common">Lactobacillus suntoryeus</name>
    <dbReference type="NCBI Taxonomy" id="1587"/>
    <lineage>
        <taxon>Bacteria</taxon>
        <taxon>Bacillati</taxon>
        <taxon>Bacillota</taxon>
        <taxon>Bacilli</taxon>
        <taxon>Lactobacillales</taxon>
        <taxon>Lactobacillaceae</taxon>
        <taxon>Lactobacillus</taxon>
    </lineage>
</organism>
<name>A0A9Q5C003_LACHE</name>
<sequence length="327" mass="36361">MIGLNTTILDSPRFTFENDYPRVVQKGNVGSKYVYALQLYKGHTYVLRGLRDDSSSTVYLDTSKKVDLTSTAGGHTQTWEYAGGSDKNNYNSGWFIGTKGQYNGGYDWDIQLAKISFPTVASSNTHLVRLSHLNNAGASLDGAYLYRTEAAVTPDYSKLMVVAIEKEPSGKQNAYFGLYNLSEVNEALNGKQTSGTSQGHVPLGTLNCTHSFIIYGITNTIPSLQGFDIDNNYNVYVSSQLSPTASGPRGSRQIIKIPWGINDSSNWYVANYDGYGELDVTDHYSEFENIQVIDDNSLYLTVAYHNFTQDMVTDVNKIFKIEGFRTY</sequence>
<proteinExistence type="predicted"/>
<dbReference type="InterPro" id="IPR035280">
    <property type="entry name" value="Helveticin_J"/>
</dbReference>
<dbReference type="Proteomes" id="UP000651333">
    <property type="component" value="Unassembled WGS sequence"/>
</dbReference>
<comment type="caution">
    <text evidence="1">The sequence shown here is derived from an EMBL/GenBank/DDBJ whole genome shotgun (WGS) entry which is preliminary data.</text>
</comment>
<dbReference type="GO" id="GO:0042742">
    <property type="term" value="P:defense response to bacterium"/>
    <property type="evidence" value="ECO:0007669"/>
    <property type="project" value="InterPro"/>
</dbReference>
<dbReference type="AlphaFoldDB" id="A0A9Q5C003"/>
<dbReference type="RefSeq" id="WP_172982159.1">
    <property type="nucleotide sequence ID" value="NZ_WCGG01000007.1"/>
</dbReference>
<accession>A0A9Q5C003</accession>
<evidence type="ECO:0000313" key="2">
    <source>
        <dbReference type="Proteomes" id="UP000651333"/>
    </source>
</evidence>
<evidence type="ECO:0008006" key="3">
    <source>
        <dbReference type="Google" id="ProtNLM"/>
    </source>
</evidence>
<reference evidence="1" key="1">
    <citation type="submission" date="2019-09" db="EMBL/GenBank/DDBJ databases">
        <title>Comparative genomic analysis of Lactobacillus helveticus.</title>
        <authorList>
            <person name="Zhang H."/>
            <person name="Chen Y."/>
            <person name="Zhong Z."/>
        </authorList>
    </citation>
    <scope>NUCLEOTIDE SEQUENCE</scope>
    <source>
        <strain evidence="1">IMAU30003</strain>
    </source>
</reference>
<dbReference type="EMBL" id="WCHB01000060">
    <property type="protein sequence ID" value="NRO35388.1"/>
    <property type="molecule type" value="Genomic_DNA"/>
</dbReference>
<protein>
    <recommendedName>
        <fullName evidence="3">Bacteriocin helveticin-J</fullName>
    </recommendedName>
</protein>
<dbReference type="Pfam" id="PF17312">
    <property type="entry name" value="Helveticin_J"/>
    <property type="match status" value="1"/>
</dbReference>
<evidence type="ECO:0000313" key="1">
    <source>
        <dbReference type="EMBL" id="NRO35388.1"/>
    </source>
</evidence>
<gene>
    <name evidence="1" type="ORF">IMAU30003_01638</name>
</gene>